<dbReference type="Gene3D" id="3.60.10.10">
    <property type="entry name" value="Endonuclease/exonuclease/phosphatase"/>
    <property type="match status" value="1"/>
</dbReference>
<dbReference type="PROSITE" id="PS50878">
    <property type="entry name" value="RT_POL"/>
    <property type="match status" value="1"/>
</dbReference>
<gene>
    <name evidence="3" type="primary">LOC136085402</name>
</gene>
<evidence type="ECO:0000313" key="3">
    <source>
        <dbReference type="RefSeq" id="XP_065662777.1"/>
    </source>
</evidence>
<sequence length="1011" mass="116759">MDLGNILKEEKLPTTTFNLCTFNCHGLKSNIEYTKSLILSHDITFICEHWLSKLEHFIIKNIYKNTHSSFFHQANKHEQGRPFGGNAFFIRKHLFQNIIILYEDDHIFAINLKKNQTNIIIIGIYLSSSRNNQTSLEEYKSQLDIISGVINNYEGVAEFIVLGDFQSFPHEIYDFLKRASYTKNNYSVVLSDFIKSNELELVDVTKGSGPKITYRHNTLPNASYIDHIALSRYTSLLYSNCFVIPFLSQNMSDHLPVSIEIGIIGQSSQENNHKKSENYSIPNYAWNNNDFLQLYNNCLNINFNRHNFTNENYDEELIKVYTVITKSASEALSQYLFGKKPSLHSKSWWTPELSRSKDILSFYFKKWRENGFLKDLNSQIFIRYRMARKNFRNAIKNAQNKNLYKKYIKIEKLKNTNPKNFWNTFKNIKNEANSKLYTINNKKDKDSITKEFANSFENRLNTKAITYTSSNFEIPPCTKFDEVIISDENIKTVISRLKLNKSKDAFGISAEHLKNASCEALTEWLRKFFNFSINHGQTPKSMSTSLIIPLAKSYKKSLTDPNNYRGISIIPIFTKLMEYLILLICPEIKETHPLQFGFTKNSSTLHAEFVISETIKHYNNNNSPVYLCSLDAEKAFDSCNWDILFERLYNDKKLPLYIVNTISSLYYESSASVSYLGCKSYPFYLTQGVRQGSILSPYLYNIYTENLLDTLQNESTVGTSINGNYTGVVAYADDIILLSSTLSGLQKLLNTCNMYTHKNCIKLNADKTEFLLTGKKQIKNCTITLNNKKIKLHDKLNHLGFTWDTKSSPFASLNSLNIDHRISNFRAVIQTLIQSGIRFAHPNSIVQLYKTLAVPTLTYGLELCEHKKVLMQKLDIVGRNALKSLLNVSKHSKNYIHPLFFIEDISITIQQNKLNLFIRLMNNKITFDIIKSQPENKTAPQPFLDSIKGLCNKHELNLEKIIQSKKKIKIIGLKNLVPETDLQTLKCAVECWNSKEQRTIFKDILEKNIPR</sequence>
<accession>A0ABM4CLW1</accession>
<dbReference type="SUPFAM" id="SSF56219">
    <property type="entry name" value="DNase I-like"/>
    <property type="match status" value="1"/>
</dbReference>
<dbReference type="Pfam" id="PF00078">
    <property type="entry name" value="RVT_1"/>
    <property type="match status" value="1"/>
</dbReference>
<dbReference type="InterPro" id="IPR043502">
    <property type="entry name" value="DNA/RNA_pol_sf"/>
</dbReference>
<proteinExistence type="predicted"/>
<dbReference type="InterPro" id="IPR036691">
    <property type="entry name" value="Endo/exonu/phosph_ase_sf"/>
</dbReference>
<dbReference type="CDD" id="cd01650">
    <property type="entry name" value="RT_nLTR_like"/>
    <property type="match status" value="1"/>
</dbReference>
<organism evidence="2 3">
    <name type="scientific">Hydra vulgaris</name>
    <name type="common">Hydra</name>
    <name type="synonym">Hydra attenuata</name>
    <dbReference type="NCBI Taxonomy" id="6087"/>
    <lineage>
        <taxon>Eukaryota</taxon>
        <taxon>Metazoa</taxon>
        <taxon>Cnidaria</taxon>
        <taxon>Hydrozoa</taxon>
        <taxon>Hydroidolina</taxon>
        <taxon>Anthoathecata</taxon>
        <taxon>Aplanulata</taxon>
        <taxon>Hydridae</taxon>
        <taxon>Hydra</taxon>
    </lineage>
</organism>
<evidence type="ECO:0000313" key="2">
    <source>
        <dbReference type="Proteomes" id="UP001652625"/>
    </source>
</evidence>
<evidence type="ECO:0000259" key="1">
    <source>
        <dbReference type="PROSITE" id="PS50878"/>
    </source>
</evidence>
<name>A0ABM4CLW1_HYDVU</name>
<dbReference type="InterPro" id="IPR000477">
    <property type="entry name" value="RT_dom"/>
</dbReference>
<dbReference type="SUPFAM" id="SSF56672">
    <property type="entry name" value="DNA/RNA polymerases"/>
    <property type="match status" value="1"/>
</dbReference>
<keyword evidence="2" id="KW-1185">Reference proteome</keyword>
<dbReference type="RefSeq" id="XP_065662777.1">
    <property type="nucleotide sequence ID" value="XM_065806705.1"/>
</dbReference>
<feature type="domain" description="Reverse transcriptase" evidence="1">
    <location>
        <begin position="531"/>
        <end position="803"/>
    </location>
</feature>
<reference evidence="3" key="1">
    <citation type="submission" date="2025-08" db="UniProtKB">
        <authorList>
            <consortium name="RefSeq"/>
        </authorList>
    </citation>
    <scope>IDENTIFICATION</scope>
</reference>
<dbReference type="PANTHER" id="PTHR19446">
    <property type="entry name" value="REVERSE TRANSCRIPTASES"/>
    <property type="match status" value="1"/>
</dbReference>
<dbReference type="GeneID" id="136085402"/>
<protein>
    <submittedName>
        <fullName evidence="3">Uncharacterized protein LOC136085402</fullName>
    </submittedName>
</protein>
<dbReference type="Proteomes" id="UP001652625">
    <property type="component" value="Chromosome 09"/>
</dbReference>